<proteinExistence type="predicted"/>
<dbReference type="RefSeq" id="WP_176144503.1">
    <property type="nucleotide sequence ID" value="NZ_CP054926.1"/>
</dbReference>
<evidence type="ECO:0000313" key="2">
    <source>
        <dbReference type="EMBL" id="QKW45234.1"/>
    </source>
</evidence>
<dbReference type="GeneID" id="87634201"/>
<dbReference type="InterPro" id="IPR036477">
    <property type="entry name" value="Formyl_transf_N_sf"/>
</dbReference>
<feature type="domain" description="Formyl transferase N-terminal" evidence="1">
    <location>
        <begin position="69"/>
        <end position="154"/>
    </location>
</feature>
<name>A0A7H8MSX2_STRMI</name>
<reference evidence="2 3" key="1">
    <citation type="submission" date="2020-06" db="EMBL/GenBank/DDBJ databases">
        <title>Genome mining for natural products.</title>
        <authorList>
            <person name="Zhang B."/>
            <person name="Shi J."/>
            <person name="Ge H."/>
        </authorList>
    </citation>
    <scope>NUCLEOTIDE SEQUENCE [LARGE SCALE GENOMIC DNA]</scope>
    <source>
        <strain evidence="2 3">NA06532</strain>
    </source>
</reference>
<dbReference type="SUPFAM" id="SSF50486">
    <property type="entry name" value="FMT C-terminal domain-like"/>
    <property type="match status" value="1"/>
</dbReference>
<sequence length="283" mass="30422">MRIILISYSAQGFALLHDVCTRAGHTPVAYLHARSLPPGGPVRSGAGDVVGEIVDALPNGMDLLIPGRKSMLPHIIEGYGADLIVCYGFPWKLPPAILGATRRGAINVHTSMLPKYRGPIPVNWAIRNGDRETGVSVHWMESAFDSGGILAQETGITLGDDVVPRLLWEEVDRYIERLLPLALSRAVAGSPGIPQEEASATYAGWMEPDFSRIEWSSGREDVHNQVRAFRFGSSGRSGPVAVVDGLRLRVLRTSLAPADGIRVMCGDGPVWITESVPVAGSEA</sequence>
<dbReference type="CDD" id="cd08369">
    <property type="entry name" value="FMT_core"/>
    <property type="match status" value="1"/>
</dbReference>
<dbReference type="InterPro" id="IPR011034">
    <property type="entry name" value="Formyl_transferase-like_C_sf"/>
</dbReference>
<accession>A0A7H8MSX2</accession>
<dbReference type="InterPro" id="IPR002376">
    <property type="entry name" value="Formyl_transf_N"/>
</dbReference>
<evidence type="ECO:0000259" key="1">
    <source>
        <dbReference type="Pfam" id="PF00551"/>
    </source>
</evidence>
<dbReference type="GO" id="GO:0004479">
    <property type="term" value="F:methionyl-tRNA formyltransferase activity"/>
    <property type="evidence" value="ECO:0007669"/>
    <property type="project" value="TreeGrafter"/>
</dbReference>
<dbReference type="Proteomes" id="UP000509345">
    <property type="component" value="Chromosome"/>
</dbReference>
<dbReference type="EMBL" id="CP054926">
    <property type="protein sequence ID" value="QKW45234.1"/>
    <property type="molecule type" value="Genomic_DNA"/>
</dbReference>
<dbReference type="Gene3D" id="3.40.50.12230">
    <property type="match status" value="1"/>
</dbReference>
<dbReference type="PANTHER" id="PTHR11138:SF5">
    <property type="entry name" value="METHIONYL-TRNA FORMYLTRANSFERASE, MITOCHONDRIAL"/>
    <property type="match status" value="1"/>
</dbReference>
<evidence type="ECO:0000313" key="3">
    <source>
        <dbReference type="Proteomes" id="UP000509345"/>
    </source>
</evidence>
<dbReference type="PANTHER" id="PTHR11138">
    <property type="entry name" value="METHIONYL-TRNA FORMYLTRANSFERASE"/>
    <property type="match status" value="1"/>
</dbReference>
<gene>
    <name evidence="2" type="ORF">HUT09_23375</name>
</gene>
<organism evidence="2 3">
    <name type="scientific">Streptomyces microflavus</name>
    <name type="common">Streptomyces lipmanii</name>
    <dbReference type="NCBI Taxonomy" id="1919"/>
    <lineage>
        <taxon>Bacteria</taxon>
        <taxon>Bacillati</taxon>
        <taxon>Actinomycetota</taxon>
        <taxon>Actinomycetes</taxon>
        <taxon>Kitasatosporales</taxon>
        <taxon>Streptomycetaceae</taxon>
        <taxon>Streptomyces</taxon>
    </lineage>
</organism>
<dbReference type="AlphaFoldDB" id="A0A7H8MSX2"/>
<protein>
    <submittedName>
        <fullName evidence="2">Methionyl-tRNA formyltransferase</fullName>
    </submittedName>
</protein>
<dbReference type="Pfam" id="PF00551">
    <property type="entry name" value="Formyl_trans_N"/>
    <property type="match status" value="1"/>
</dbReference>
<keyword evidence="2" id="KW-0808">Transferase</keyword>
<dbReference type="SUPFAM" id="SSF53328">
    <property type="entry name" value="Formyltransferase"/>
    <property type="match status" value="1"/>
</dbReference>